<feature type="transmembrane region" description="Helical" evidence="1">
    <location>
        <begin position="42"/>
        <end position="62"/>
    </location>
</feature>
<dbReference type="EMBL" id="JAGIOD010000001">
    <property type="protein sequence ID" value="MBP2380329.1"/>
    <property type="molecule type" value="Genomic_DNA"/>
</dbReference>
<evidence type="ECO:0000313" key="3">
    <source>
        <dbReference type="Proteomes" id="UP001519290"/>
    </source>
</evidence>
<keyword evidence="1" id="KW-0812">Transmembrane</keyword>
<gene>
    <name evidence="2" type="ORF">JOF43_000286</name>
</gene>
<organism evidence="2 3">
    <name type="scientific">Brachybacterium sacelli</name>
    <dbReference type="NCBI Taxonomy" id="173364"/>
    <lineage>
        <taxon>Bacteria</taxon>
        <taxon>Bacillati</taxon>
        <taxon>Actinomycetota</taxon>
        <taxon>Actinomycetes</taxon>
        <taxon>Micrococcales</taxon>
        <taxon>Dermabacteraceae</taxon>
        <taxon>Brachybacterium</taxon>
    </lineage>
</organism>
<keyword evidence="1" id="KW-1133">Transmembrane helix</keyword>
<proteinExistence type="predicted"/>
<dbReference type="RefSeq" id="WP_209898103.1">
    <property type="nucleotide sequence ID" value="NZ_BAAAJW010000006.1"/>
</dbReference>
<name>A0ABS4WVU9_9MICO</name>
<comment type="caution">
    <text evidence="2">The sequence shown here is derived from an EMBL/GenBank/DDBJ whole genome shotgun (WGS) entry which is preliminary data.</text>
</comment>
<accession>A0ABS4WVU9</accession>
<protein>
    <submittedName>
        <fullName evidence="2">Uncharacterized protein</fullName>
    </submittedName>
</protein>
<sequence>MSSRLTPLRLVRGAVAATLTTTVALGGHLVGGEAVPSWIAVALPWWLSIIVCTLLAGGCFTLSRMALAVLASQAIFHGMFRAGSSSGSPFLMADPPGPHAGHGDAWMTLWHVLAALLTAVLLHHGESTLFRCFGAARRLLSALRRPVDVRIPLRRPASTGRPAIPSLTHLLHAQRAVLTPQLRRGPPPPVAPAT</sequence>
<keyword evidence="3" id="KW-1185">Reference proteome</keyword>
<evidence type="ECO:0000256" key="1">
    <source>
        <dbReference type="SAM" id="Phobius"/>
    </source>
</evidence>
<evidence type="ECO:0000313" key="2">
    <source>
        <dbReference type="EMBL" id="MBP2380329.1"/>
    </source>
</evidence>
<dbReference type="Proteomes" id="UP001519290">
    <property type="component" value="Unassembled WGS sequence"/>
</dbReference>
<reference evidence="2 3" key="1">
    <citation type="submission" date="2021-03" db="EMBL/GenBank/DDBJ databases">
        <title>Sequencing the genomes of 1000 actinobacteria strains.</title>
        <authorList>
            <person name="Klenk H.-P."/>
        </authorList>
    </citation>
    <scope>NUCLEOTIDE SEQUENCE [LARGE SCALE GENOMIC DNA]</scope>
    <source>
        <strain evidence="2 3">DSM 14566</strain>
    </source>
</reference>
<keyword evidence="1" id="KW-0472">Membrane</keyword>